<dbReference type="SMART" id="SM00382">
    <property type="entry name" value="AAA"/>
    <property type="match status" value="2"/>
</dbReference>
<keyword evidence="5" id="KW-0067">ATP-binding</keyword>
<feature type="transmembrane region" description="Helical" evidence="10">
    <location>
        <begin position="222"/>
        <end position="244"/>
    </location>
</feature>
<comment type="caution">
    <text evidence="13">The sequence shown here is derived from an EMBL/GenBank/DDBJ whole genome shotgun (WGS) entry which is preliminary data.</text>
</comment>
<feature type="domain" description="ABC transmembrane type-1" evidence="12">
    <location>
        <begin position="907"/>
        <end position="1192"/>
    </location>
</feature>
<dbReference type="SUPFAM" id="SSF90123">
    <property type="entry name" value="ABC transporter transmembrane region"/>
    <property type="match status" value="2"/>
</dbReference>
<feature type="compositionally biased region" description="Low complexity" evidence="9">
    <location>
        <begin position="12"/>
        <end position="22"/>
    </location>
</feature>
<comment type="subcellular location">
    <subcellularLocation>
        <location evidence="1">Membrane</location>
        <topology evidence="1">Multi-pass membrane protein</topology>
    </subcellularLocation>
</comment>
<dbReference type="CDD" id="cd18577">
    <property type="entry name" value="ABC_6TM_Pgp_ABCB1_D1_like"/>
    <property type="match status" value="1"/>
</dbReference>
<dbReference type="InterPro" id="IPR036640">
    <property type="entry name" value="ABC1_TM_sf"/>
</dbReference>
<dbReference type="PROSITE" id="PS00211">
    <property type="entry name" value="ABC_TRANSPORTER_1"/>
    <property type="match status" value="2"/>
</dbReference>
<evidence type="ECO:0000256" key="8">
    <source>
        <dbReference type="SAM" id="Coils"/>
    </source>
</evidence>
<sequence length="1466" mass="159343">MGRPSTEYTVDSTPSTPTTSTTKLPISARDSVQTLHSQPKPPSPSLKLLFSFLTRHDLYFLVLPAVAASVASGAVAPFMTLVIGSVFDAFARFPLSNVAQSDKDKLRHDIGVTALELLGLAIGALALSSLTSSLWIWTGERNLLAVRKRVYSAVTRKDLVWFDTQTGKDTEDNLGAGGLMAKFTRETDEVRTATSLACGMFIQYLTTTLVCLALGFSRSWALTLVILSAVPVLTVIQTISQNLVAPKLGDERSQTATAATLVDRAVAAIATVKAFNAQAHEERTLGAILDKLQASANACIRIWGFTATLSHFAMMAMFVQGFWFGAKLVRSGTVSPGDVMAVFWACLIATSNLQMCIPQLIVIAKGKFAMVSLITLAQSTAEPTTGRSVSTLYTPLKPARHTSTLRKIIPPTSKGGLELCDVTFAYPSRPDVPVLRDVSLFVPAGELTFIVGASGSGKSTVGQLLLRMYHLHAEQGMLKYDEHDLAHLDLAWSRGQIAGVSQTCILFDMSVHENVAMGLASPDSTRRPEDVTREEVEAVCRAALMHQFISDLPNGYDTKLGNGGANLSGGQKQRLAIARALLRNPTVLILDEATSALDLTSRILVFEAIKKWRQNKTTIVITHDLSQITEEDFVYVLKSGEVVEQGFRSDLQTAGDEFSRMLSVGFQERTDEDLAKEEIQLEAILEQADAEIEEDLEAAGVTAKDLKRSSIYRPLTMSNWMFDVVADLTKSSVAPPSAAVTSAPNRNSHRISRFVPPESFSEEPATPVSPASSRPKSLHIDIPSLASPPLARTMSRRYSLQFTPTSPTYTRSSFFSTTVVEDGEEDEKKLLERRVLHPSRSTSTLNAKAQTPKRERIKWDQGKLIELTEVKVETNEQRTDEPVPPQPSFLRLMCDVWPTVPLKPLLVVGMLISLASGAMTPVFSFVLSRLQFEVSTGATDLSAVNVFGALSLAIAAGDGLLIGLKYFVMEYAAMDWVNAMRKACLARVLAQDKKWFDRSTNTPARLVQILIKDGDDSRSLIATVLAQTLVVSAMLGVGLIWALVEGWQLTLVGFALAPVFGVTMAVQTNLVAKCEYRNRRAREEVAKGYYDAISNVRGIRAMGFENVFQEKFEKSADHALATGVRGAFVEGCTHGVASALIYLSEAVLFYVGAVLVANGTYGYLRMVQVLNLVVFTVTIGSQLMSFTQRIAKSVQATQDFNTLLKLDKQTDESQGALRPPVAGDVAFHNVSFAYPERSDVPVLKDLSLSIADGECVAVVGSSGSGKSTIAALLQRLYEPDSGSISIGHHPVHHTNVEHLRNHVAVVSQQPNLFDATIAENIAYGAEGLSREQIEAAARAANVHDFILSLPKGYETLVGENASLISGGQAQRLQIARALVRPSTVLILDECTSALDPANQLAVLETIRRAKVGRTTLMVTHKLPVMQMCDRILVVHEGAVAEEGSFHQLMEKRGLFAQLAHGGEWMD</sequence>
<dbReference type="FunFam" id="3.40.50.300:FF:001471">
    <property type="entry name" value="P-loop containing nucleoside triphosphate hydrolase protein"/>
    <property type="match status" value="1"/>
</dbReference>
<feature type="transmembrane region" description="Helical" evidence="10">
    <location>
        <begin position="1050"/>
        <end position="1072"/>
    </location>
</feature>
<dbReference type="GO" id="GO:0005743">
    <property type="term" value="C:mitochondrial inner membrane"/>
    <property type="evidence" value="ECO:0007669"/>
    <property type="project" value="TreeGrafter"/>
</dbReference>
<feature type="transmembrane region" description="Helical" evidence="10">
    <location>
        <begin position="1020"/>
        <end position="1044"/>
    </location>
</feature>
<name>A0A9P3L8S3_9APHY</name>
<dbReference type="Pfam" id="PF00664">
    <property type="entry name" value="ABC_membrane"/>
    <property type="match status" value="2"/>
</dbReference>
<feature type="transmembrane region" description="Helical" evidence="10">
    <location>
        <begin position="58"/>
        <end position="87"/>
    </location>
</feature>
<accession>A0A9P3L8S3</accession>
<evidence type="ECO:0000256" key="7">
    <source>
        <dbReference type="ARBA" id="ARBA00023136"/>
    </source>
</evidence>
<dbReference type="InterPro" id="IPR027417">
    <property type="entry name" value="P-loop_NTPase"/>
</dbReference>
<feature type="transmembrane region" description="Helical" evidence="10">
    <location>
        <begin position="946"/>
        <end position="968"/>
    </location>
</feature>
<comment type="similarity">
    <text evidence="2">Belongs to the ABC transporter superfamily. ABCB family. Mitochondrial peptide exporter (TC 3.A.1.212) subfamily.</text>
</comment>
<evidence type="ECO:0000256" key="1">
    <source>
        <dbReference type="ARBA" id="ARBA00004141"/>
    </source>
</evidence>
<feature type="transmembrane region" description="Helical" evidence="10">
    <location>
        <begin position="193"/>
        <end position="216"/>
    </location>
</feature>
<feature type="transmembrane region" description="Helical" evidence="10">
    <location>
        <begin position="302"/>
        <end position="322"/>
    </location>
</feature>
<evidence type="ECO:0000256" key="5">
    <source>
        <dbReference type="ARBA" id="ARBA00022840"/>
    </source>
</evidence>
<protein>
    <submittedName>
        <fullName evidence="13">ABC-type multidrug transport system</fullName>
    </submittedName>
</protein>
<evidence type="ECO:0000313" key="13">
    <source>
        <dbReference type="EMBL" id="GJE86395.1"/>
    </source>
</evidence>
<keyword evidence="3 10" id="KW-0812">Transmembrane</keyword>
<organism evidence="13 14">
    <name type="scientific">Phanerochaete sordida</name>
    <dbReference type="NCBI Taxonomy" id="48140"/>
    <lineage>
        <taxon>Eukaryota</taxon>
        <taxon>Fungi</taxon>
        <taxon>Dikarya</taxon>
        <taxon>Basidiomycota</taxon>
        <taxon>Agaricomycotina</taxon>
        <taxon>Agaricomycetes</taxon>
        <taxon>Polyporales</taxon>
        <taxon>Phanerochaetaceae</taxon>
        <taxon>Phanerochaete</taxon>
    </lineage>
</organism>
<evidence type="ECO:0000259" key="12">
    <source>
        <dbReference type="PROSITE" id="PS50929"/>
    </source>
</evidence>
<dbReference type="PANTHER" id="PTHR43394">
    <property type="entry name" value="ATP-DEPENDENT PERMEASE MDL1, MITOCHONDRIAL"/>
    <property type="match status" value="1"/>
</dbReference>
<dbReference type="GO" id="GO:0005524">
    <property type="term" value="F:ATP binding"/>
    <property type="evidence" value="ECO:0007669"/>
    <property type="project" value="UniProtKB-KW"/>
</dbReference>
<evidence type="ECO:0000313" key="14">
    <source>
        <dbReference type="Proteomes" id="UP000703269"/>
    </source>
</evidence>
<feature type="domain" description="ABC transporter" evidence="11">
    <location>
        <begin position="1225"/>
        <end position="1461"/>
    </location>
</feature>
<evidence type="ECO:0000256" key="2">
    <source>
        <dbReference type="ARBA" id="ARBA00005580"/>
    </source>
</evidence>
<dbReference type="InterPro" id="IPR003439">
    <property type="entry name" value="ABC_transporter-like_ATP-bd"/>
</dbReference>
<dbReference type="FunFam" id="3.40.50.300:FF:000218">
    <property type="entry name" value="Multidrug ABC transporter ATP-binding protein"/>
    <property type="match status" value="1"/>
</dbReference>
<dbReference type="InterPro" id="IPR039421">
    <property type="entry name" value="Type_1_exporter"/>
</dbReference>
<dbReference type="Pfam" id="PF00005">
    <property type="entry name" value="ABC_tran"/>
    <property type="match status" value="2"/>
</dbReference>
<feature type="domain" description="ABC transporter" evidence="11">
    <location>
        <begin position="417"/>
        <end position="664"/>
    </location>
</feature>
<dbReference type="GO" id="GO:0016887">
    <property type="term" value="F:ATP hydrolysis activity"/>
    <property type="evidence" value="ECO:0007669"/>
    <property type="project" value="InterPro"/>
</dbReference>
<keyword evidence="6 10" id="KW-1133">Transmembrane helix</keyword>
<feature type="transmembrane region" description="Helical" evidence="10">
    <location>
        <begin position="342"/>
        <end position="364"/>
    </location>
</feature>
<dbReference type="OrthoDB" id="6500128at2759"/>
<dbReference type="PANTHER" id="PTHR43394:SF15">
    <property type="entry name" value="ALPHA-FACTOR-TRANSPORTING ATPASE"/>
    <property type="match status" value="1"/>
</dbReference>
<dbReference type="Gene3D" id="1.20.1560.10">
    <property type="entry name" value="ABC transporter type 1, transmembrane domain"/>
    <property type="match status" value="2"/>
</dbReference>
<keyword evidence="7 10" id="KW-0472">Membrane</keyword>
<feature type="transmembrane region" description="Helical" evidence="10">
    <location>
        <begin position="905"/>
        <end position="926"/>
    </location>
</feature>
<evidence type="ECO:0000256" key="9">
    <source>
        <dbReference type="SAM" id="MobiDB-lite"/>
    </source>
</evidence>
<evidence type="ECO:0000256" key="10">
    <source>
        <dbReference type="SAM" id="Phobius"/>
    </source>
</evidence>
<dbReference type="CDD" id="cd18578">
    <property type="entry name" value="ABC_6TM_Pgp_ABCB1_D2_like"/>
    <property type="match status" value="1"/>
</dbReference>
<reference evidence="13 14" key="1">
    <citation type="submission" date="2021-08" db="EMBL/GenBank/DDBJ databases">
        <title>Draft Genome Sequence of Phanerochaete sordida strain YK-624.</title>
        <authorList>
            <person name="Mori T."/>
            <person name="Dohra H."/>
            <person name="Suzuki T."/>
            <person name="Kawagishi H."/>
            <person name="Hirai H."/>
        </authorList>
    </citation>
    <scope>NUCLEOTIDE SEQUENCE [LARGE SCALE GENOMIC DNA]</scope>
    <source>
        <strain evidence="13 14">YK-624</strain>
    </source>
</reference>
<dbReference type="PROSITE" id="PS50893">
    <property type="entry name" value="ABC_TRANSPORTER_2"/>
    <property type="match status" value="2"/>
</dbReference>
<feature type="region of interest" description="Disordered" evidence="9">
    <location>
        <begin position="1"/>
        <end position="42"/>
    </location>
</feature>
<dbReference type="EMBL" id="BPQB01000004">
    <property type="protein sequence ID" value="GJE86395.1"/>
    <property type="molecule type" value="Genomic_DNA"/>
</dbReference>
<dbReference type="GO" id="GO:0015421">
    <property type="term" value="F:ABC-type oligopeptide transporter activity"/>
    <property type="evidence" value="ECO:0007669"/>
    <property type="project" value="TreeGrafter"/>
</dbReference>
<dbReference type="Proteomes" id="UP000703269">
    <property type="component" value="Unassembled WGS sequence"/>
</dbReference>
<dbReference type="Gene3D" id="3.40.50.300">
    <property type="entry name" value="P-loop containing nucleotide triphosphate hydrolases"/>
    <property type="match status" value="2"/>
</dbReference>
<dbReference type="PROSITE" id="PS50929">
    <property type="entry name" value="ABC_TM1F"/>
    <property type="match status" value="2"/>
</dbReference>
<feature type="transmembrane region" description="Helical" evidence="10">
    <location>
        <begin position="117"/>
        <end position="138"/>
    </location>
</feature>
<feature type="region of interest" description="Disordered" evidence="9">
    <location>
        <begin position="756"/>
        <end position="784"/>
    </location>
</feature>
<dbReference type="InterPro" id="IPR017871">
    <property type="entry name" value="ABC_transporter-like_CS"/>
</dbReference>
<dbReference type="GO" id="GO:0090374">
    <property type="term" value="P:oligopeptide export from mitochondrion"/>
    <property type="evidence" value="ECO:0007669"/>
    <property type="project" value="TreeGrafter"/>
</dbReference>
<evidence type="ECO:0000256" key="3">
    <source>
        <dbReference type="ARBA" id="ARBA00022692"/>
    </source>
</evidence>
<feature type="domain" description="ABC transmembrane type-1" evidence="12">
    <location>
        <begin position="65"/>
        <end position="365"/>
    </location>
</feature>
<dbReference type="SUPFAM" id="SSF52540">
    <property type="entry name" value="P-loop containing nucleoside triphosphate hydrolases"/>
    <property type="match status" value="2"/>
</dbReference>
<feature type="transmembrane region" description="Helical" evidence="10">
    <location>
        <begin position="1135"/>
        <end position="1157"/>
    </location>
</feature>
<evidence type="ECO:0000256" key="4">
    <source>
        <dbReference type="ARBA" id="ARBA00022741"/>
    </source>
</evidence>
<evidence type="ECO:0000259" key="11">
    <source>
        <dbReference type="PROSITE" id="PS50893"/>
    </source>
</evidence>
<dbReference type="InterPro" id="IPR003593">
    <property type="entry name" value="AAA+_ATPase"/>
</dbReference>
<evidence type="ECO:0000256" key="6">
    <source>
        <dbReference type="ARBA" id="ARBA00022989"/>
    </source>
</evidence>
<feature type="compositionally biased region" description="Polar residues" evidence="9">
    <location>
        <begin position="1"/>
        <end position="11"/>
    </location>
</feature>
<dbReference type="InterPro" id="IPR011527">
    <property type="entry name" value="ABC1_TM_dom"/>
</dbReference>
<keyword evidence="4" id="KW-0547">Nucleotide-binding</keyword>
<feature type="coiled-coil region" evidence="8">
    <location>
        <begin position="667"/>
        <end position="694"/>
    </location>
</feature>
<keyword evidence="8" id="KW-0175">Coiled coil</keyword>
<keyword evidence="14" id="KW-1185">Reference proteome</keyword>
<proteinExistence type="inferred from homology"/>
<gene>
    <name evidence="13" type="ORF">PsYK624_024750</name>
</gene>